<dbReference type="Pfam" id="PF05380">
    <property type="entry name" value="Peptidase_A17"/>
    <property type="match status" value="1"/>
</dbReference>
<dbReference type="InterPro" id="IPR008042">
    <property type="entry name" value="Retrotrans_Pao"/>
</dbReference>
<dbReference type="GeneID" id="128202399"/>
<reference evidence="4" key="1">
    <citation type="submission" date="2025-08" db="UniProtKB">
        <authorList>
            <consortium name="RefSeq"/>
        </authorList>
    </citation>
    <scope>IDENTIFICATION</scope>
    <source>
        <tissue evidence="4">Whole larvae</tissue>
    </source>
</reference>
<dbReference type="Proteomes" id="UP001652740">
    <property type="component" value="Unplaced"/>
</dbReference>
<dbReference type="Gene3D" id="2.40.70.10">
    <property type="entry name" value="Acid Proteases"/>
    <property type="match status" value="1"/>
</dbReference>
<dbReference type="InterPro" id="IPR036397">
    <property type="entry name" value="RNaseH_sf"/>
</dbReference>
<protein>
    <submittedName>
        <fullName evidence="4">Uncharacterized protein LOC128202399</fullName>
    </submittedName>
</protein>
<name>A0ABM3N4Q6_GALME</name>
<sequence length="1730" mass="197854">MTDPRASSTSMYKNTDYKDLSIKRSSIKGQITKFKNYLDKITRQPKLTNIEITELSLKITKFESLSARYDELQTQIELVNNEHLESEIDERERIEHEFISCLATAKNVVDEQNQIKSVEHDKTRRESLFQEAQCSLDHNECRVKLPQINIERYNGSVFRWLEFRDTYTSLIHNNEHIPPIQKFHYLISYLEGDAARVISNIEVSSSNYNSAWQLLYDRYNNKRLLINHHLKSLFNVQQATRETEDSLRYLVDHITKNLRALSSLGQPTDHWDTIIIFIITSKLDNRTLLKWEEQRNIIDELPNLEQFKKFLIDRAFVLESMRRNRSDTNNLLSGNSSTYKHNNNKHAINTKSFATTSQNKVWLCIICNQNHKIYDCPIFKSKSIKDKLIEVSKYKLCPNCLRQGHPVNECRMGPCKQCKKPHNTLLHSIDNTKVNNAQIREENSMVNFSKEVNRQVLLSTALIEVLNPITKEATKVRALLDSGSQSSFITKKLHKKLSLNSTPISMNVIGIGHNATNNITESSMVQIQSLNNKSKFKLNCFVLDRLTGSLPQFCVNLNLPKQIMLADPTFDQPGPIDMLIGADLFWDIILSEQTSLGPNKPKLRNSVFGWLIGGPINTCKNNDIHCNNIIVNAPLSKESNVDALLTKFWELEELPQKTILNPIELACENHFRTHAHRLETGRFSVSLPLRDSPNCLGDSYTLAKKRFTNLEKRFRKNHTLKMEYIKFMTEYENLGHLSESPIRLPNPSYFLCHHAIFKIESESTKIRVVFDGSAPSSSGFSVNDLQMIGPNVQDSLFSILIRARQYKYLLTGDVEKMYRQVEVNPDDRNLQLILWREDESLPIKTMQLNTVTYGTASASYLSTRCLWQVGDECTDELIKTIIQKDFYVDDLITGSNDEMELQYIQNSVATELNKGCFNLRKYKSNLPNIIQNSSNIASQGNLIISESSSTLGLGWNPNSDTLHFPINIPIPSETITKRFIMSNAFKIFDPLGLLSPCIMQPKLMLQKLWQLKVGWDEPVPDNIEQAWQDFANGLPVLSNLQIPRFVACVSPKFIEIHSFSDASQVGYGACVYVKTIDINGEILVKLLCSKSKVAPLKPTSIPRLELCAALLAARLSKAVIESIRYVPDRIIHWCDSSIVLGWLKGDISKLKTFVANRIGEIQENTQSSSWRYVPTAENPADLISRGVSADQLCHTDMWWEGPKFLQKKEDEWPVLKHDNFNNLPELKVVATSVIVNKSIIEMERFSNLNRLQRSVAYVNRFIYNIKNPNIKISGPLTVEELNKSFNFLCTISQQESFPIELKALSNEKFLNTKSKILSLSPFLDNDNLIRVGGRIDASTYPYNKRHPVLLDSSHYLCKLIFRAEHIRNMHAGPQLLLATVRQTVWPIKGRLLARATVRKCVRCRRVLGKTLLPKMGDLPSQRITPDFPFTSVGIDMAGPFITLNRKGRGAKLSKSYLCLFVCLRYKCVHLEAVSDLTKDAFIMTLRRFICRRGKPAEIFSDNGRNFVGAAKELNGFLKTNNETLSEFAVQEGIKFIFTPSYAPHFGGIWEAGIKSSKHLIRRVMGNSHLTFEELSTLFAQVESILNSRPLCPLSSSPDDFLFLSPGHFLIGKPLNALPSPCLEDYKASCLRRHARLEQIRQHFWRRWQQEYISELQVRTKWKLDTAKVKIGDLVLLREDTLPPLCWRTGRVTKLYPGPDGISRVADVNTKTGCYRRPLVRLCPLLADEDY</sequence>
<evidence type="ECO:0000256" key="1">
    <source>
        <dbReference type="SAM" id="Coils"/>
    </source>
</evidence>
<evidence type="ECO:0000313" key="3">
    <source>
        <dbReference type="Proteomes" id="UP001652740"/>
    </source>
</evidence>
<dbReference type="SUPFAM" id="SSF56672">
    <property type="entry name" value="DNA/RNA polymerases"/>
    <property type="match status" value="1"/>
</dbReference>
<keyword evidence="3" id="KW-1185">Reference proteome</keyword>
<dbReference type="Pfam" id="PF18701">
    <property type="entry name" value="DUF5641"/>
    <property type="match status" value="1"/>
</dbReference>
<keyword evidence="1" id="KW-0175">Coiled coil</keyword>
<dbReference type="RefSeq" id="XP_052758556.1">
    <property type="nucleotide sequence ID" value="XM_052902596.1"/>
</dbReference>
<feature type="domain" description="Integrase catalytic" evidence="2">
    <location>
        <begin position="1424"/>
        <end position="1613"/>
    </location>
</feature>
<dbReference type="Pfam" id="PF05585">
    <property type="entry name" value="DUF1758"/>
    <property type="match status" value="1"/>
</dbReference>
<gene>
    <name evidence="4" type="primary">LOC128202399</name>
</gene>
<dbReference type="InterPro" id="IPR001584">
    <property type="entry name" value="Integrase_cat-core"/>
</dbReference>
<evidence type="ECO:0000259" key="2">
    <source>
        <dbReference type="PROSITE" id="PS50994"/>
    </source>
</evidence>
<dbReference type="PROSITE" id="PS50994">
    <property type="entry name" value="INTEGRASE"/>
    <property type="match status" value="1"/>
</dbReference>
<proteinExistence type="predicted"/>
<dbReference type="PANTHER" id="PTHR47331:SF1">
    <property type="entry name" value="GAG-LIKE PROTEIN"/>
    <property type="match status" value="1"/>
</dbReference>
<dbReference type="Pfam" id="PF03564">
    <property type="entry name" value="DUF1759"/>
    <property type="match status" value="1"/>
</dbReference>
<accession>A0ABM3N4Q6</accession>
<dbReference type="Gene3D" id="3.30.420.10">
    <property type="entry name" value="Ribonuclease H-like superfamily/Ribonuclease H"/>
    <property type="match status" value="1"/>
</dbReference>
<dbReference type="PANTHER" id="PTHR47331">
    <property type="entry name" value="PHD-TYPE DOMAIN-CONTAINING PROTEIN"/>
    <property type="match status" value="1"/>
</dbReference>
<dbReference type="InterPro" id="IPR012337">
    <property type="entry name" value="RNaseH-like_sf"/>
</dbReference>
<evidence type="ECO:0000313" key="4">
    <source>
        <dbReference type="RefSeq" id="XP_052758556.1"/>
    </source>
</evidence>
<dbReference type="InterPro" id="IPR040676">
    <property type="entry name" value="DUF5641"/>
</dbReference>
<dbReference type="InterPro" id="IPR005312">
    <property type="entry name" value="DUF1759"/>
</dbReference>
<dbReference type="InterPro" id="IPR008737">
    <property type="entry name" value="DUF1758"/>
</dbReference>
<dbReference type="SUPFAM" id="SSF53098">
    <property type="entry name" value="Ribonuclease H-like"/>
    <property type="match status" value="1"/>
</dbReference>
<dbReference type="InterPro" id="IPR043502">
    <property type="entry name" value="DNA/RNA_pol_sf"/>
</dbReference>
<organism evidence="3 4">
    <name type="scientific">Galleria mellonella</name>
    <name type="common">Greater wax moth</name>
    <dbReference type="NCBI Taxonomy" id="7137"/>
    <lineage>
        <taxon>Eukaryota</taxon>
        <taxon>Metazoa</taxon>
        <taxon>Ecdysozoa</taxon>
        <taxon>Arthropoda</taxon>
        <taxon>Hexapoda</taxon>
        <taxon>Insecta</taxon>
        <taxon>Pterygota</taxon>
        <taxon>Neoptera</taxon>
        <taxon>Endopterygota</taxon>
        <taxon>Lepidoptera</taxon>
        <taxon>Glossata</taxon>
        <taxon>Ditrysia</taxon>
        <taxon>Pyraloidea</taxon>
        <taxon>Pyralidae</taxon>
        <taxon>Galleriinae</taxon>
        <taxon>Galleria</taxon>
    </lineage>
</organism>
<feature type="coiled-coil region" evidence="1">
    <location>
        <begin position="62"/>
        <end position="89"/>
    </location>
</feature>
<dbReference type="InterPro" id="IPR021109">
    <property type="entry name" value="Peptidase_aspartic_dom_sf"/>
</dbReference>